<dbReference type="Proteomes" id="UP000831786">
    <property type="component" value="Chromosome"/>
</dbReference>
<name>A0ABY4FPN1_9MICO</name>
<protein>
    <submittedName>
        <fullName evidence="1">Uncharacterized protein</fullName>
    </submittedName>
</protein>
<organism evidence="1 2">
    <name type="scientific">Leucobacter allii</name>
    <dbReference type="NCBI Taxonomy" id="2932247"/>
    <lineage>
        <taxon>Bacteria</taxon>
        <taxon>Bacillati</taxon>
        <taxon>Actinomycetota</taxon>
        <taxon>Actinomycetes</taxon>
        <taxon>Micrococcales</taxon>
        <taxon>Microbacteriaceae</taxon>
        <taxon>Leucobacter</taxon>
    </lineage>
</organism>
<gene>
    <name evidence="1" type="ORF">MUN78_05180</name>
</gene>
<dbReference type="EMBL" id="CP095045">
    <property type="protein sequence ID" value="UOQ58238.1"/>
    <property type="molecule type" value="Genomic_DNA"/>
</dbReference>
<dbReference type="RefSeq" id="WP_244729261.1">
    <property type="nucleotide sequence ID" value="NZ_CP095045.1"/>
</dbReference>
<evidence type="ECO:0000313" key="2">
    <source>
        <dbReference type="Proteomes" id="UP000831786"/>
    </source>
</evidence>
<dbReference type="PROSITE" id="PS51257">
    <property type="entry name" value="PROKAR_LIPOPROTEIN"/>
    <property type="match status" value="1"/>
</dbReference>
<reference evidence="1 2" key="1">
    <citation type="submission" date="2022-04" db="EMBL/GenBank/DDBJ databases">
        <title>Leucobacter sp. isolated from rhizosphere of garlic.</title>
        <authorList>
            <person name="Won M."/>
            <person name="Lee C.-M."/>
            <person name="Woen H.-Y."/>
            <person name="Kwon S.-W."/>
        </authorList>
    </citation>
    <scope>NUCLEOTIDE SEQUENCE [LARGE SCALE GENOMIC DNA]</scope>
    <source>
        <strain evidence="1 2">H21R-40</strain>
    </source>
</reference>
<keyword evidence="2" id="KW-1185">Reference proteome</keyword>
<accession>A0ABY4FPN1</accession>
<sequence length="372" mass="38210">MRSDAPVRPYARVVGAMLAGALALGAVACSGRTPIGAEGSSGAASTEHEKLDALAAVLGDAGTVEEVRSAPGDGGFLQGSSVCIGVDVVFLEDPDAARFDRVLQEITGITGCRHDQTAIGFASHATRISFAADIVSVPPDDYGNVIETVLAEWPEEVVLERQHDGTPVAFLVSRVPAAETGTPVSGQVEAAARAIVAEQEPHADGQAEVRSLVIPEGAKPVDPDPELRLRHDRALGDAALGVLEAIAAASTDAADGAKWTFRLDASPTRIGGVLLLPGGRWDEDPTAWGRFIGDTPGSPRATPLPPEAEAGPGWRATWCEASAAAEQLAEELHAGVAAAGLEDGLEVVLYGEGVSGLCRFDPAADAGERDAG</sequence>
<proteinExistence type="predicted"/>
<evidence type="ECO:0000313" key="1">
    <source>
        <dbReference type="EMBL" id="UOQ58238.1"/>
    </source>
</evidence>